<keyword evidence="1" id="KW-0732">Signal</keyword>
<keyword evidence="3" id="KW-1185">Reference proteome</keyword>
<dbReference type="EMBL" id="JAJAQI010000017">
    <property type="protein sequence ID" value="MCB4822644.1"/>
    <property type="molecule type" value="Genomic_DNA"/>
</dbReference>
<dbReference type="AlphaFoldDB" id="A0A9X1IEJ2"/>
<accession>A0A9X1IEJ2</accession>
<reference evidence="2" key="1">
    <citation type="submission" date="2021-10" db="EMBL/GenBank/DDBJ databases">
        <title>Roseicella aerolatum sp. nov., isolated from aerosols of e-waste dismantling site.</title>
        <authorList>
            <person name="Qin T."/>
        </authorList>
    </citation>
    <scope>NUCLEOTIDE SEQUENCE</scope>
    <source>
        <strain evidence="2">GB24</strain>
    </source>
</reference>
<name>A0A9X1IEJ2_9PROT</name>
<feature type="signal peptide" evidence="1">
    <location>
        <begin position="1"/>
        <end position="27"/>
    </location>
</feature>
<dbReference type="PROSITE" id="PS51257">
    <property type="entry name" value="PROKAR_LIPOPROTEIN"/>
    <property type="match status" value="1"/>
</dbReference>
<feature type="chain" id="PRO_5040994699" description="Lipoprotein" evidence="1">
    <location>
        <begin position="28"/>
        <end position="202"/>
    </location>
</feature>
<evidence type="ECO:0000313" key="3">
    <source>
        <dbReference type="Proteomes" id="UP001139311"/>
    </source>
</evidence>
<comment type="caution">
    <text evidence="2">The sequence shown here is derived from an EMBL/GenBank/DDBJ whole genome shotgun (WGS) entry which is preliminary data.</text>
</comment>
<evidence type="ECO:0000256" key="1">
    <source>
        <dbReference type="SAM" id="SignalP"/>
    </source>
</evidence>
<dbReference type="RefSeq" id="WP_226608690.1">
    <property type="nucleotide sequence ID" value="NZ_JAJAQI010000017.1"/>
</dbReference>
<evidence type="ECO:0000313" key="2">
    <source>
        <dbReference type="EMBL" id="MCB4822644.1"/>
    </source>
</evidence>
<sequence length="202" mass="20403">MGGPTGRAARAGTWRRGACLAAALALAACVAGPAPEEAPPPVPPADLAARLPAEAAGFRRGTLLPLPQRLEGREVAYATRGRLAAGALIELYRLPEGPVPAGAASPAAAAALAGLLEEALRAPGHRQQRETARLTLPAGDAPGLACAETTGLYGRERVQGLLCAGGVGGGILRLRVTMPQREPAPADPRAFATAILVVLRGA</sequence>
<evidence type="ECO:0008006" key="4">
    <source>
        <dbReference type="Google" id="ProtNLM"/>
    </source>
</evidence>
<gene>
    <name evidence="2" type="ORF">LHA35_12950</name>
</gene>
<organism evidence="2 3">
    <name type="scientific">Roseicella aerolata</name>
    <dbReference type="NCBI Taxonomy" id="2883479"/>
    <lineage>
        <taxon>Bacteria</taxon>
        <taxon>Pseudomonadati</taxon>
        <taxon>Pseudomonadota</taxon>
        <taxon>Alphaproteobacteria</taxon>
        <taxon>Acetobacterales</taxon>
        <taxon>Roseomonadaceae</taxon>
        <taxon>Roseicella</taxon>
    </lineage>
</organism>
<proteinExistence type="predicted"/>
<protein>
    <recommendedName>
        <fullName evidence="4">Lipoprotein</fullName>
    </recommendedName>
</protein>
<dbReference type="Proteomes" id="UP001139311">
    <property type="component" value="Unassembled WGS sequence"/>
</dbReference>